<evidence type="ECO:0000313" key="2">
    <source>
        <dbReference type="EMBL" id="KAF2684624.1"/>
    </source>
</evidence>
<dbReference type="Pfam" id="PF26639">
    <property type="entry name" value="Het-6_barrel"/>
    <property type="match status" value="1"/>
</dbReference>
<dbReference type="AlphaFoldDB" id="A0A6G1J274"/>
<evidence type="ECO:0000259" key="1">
    <source>
        <dbReference type="Pfam" id="PF06985"/>
    </source>
</evidence>
<organism evidence="2 3">
    <name type="scientific">Lentithecium fluviatile CBS 122367</name>
    <dbReference type="NCBI Taxonomy" id="1168545"/>
    <lineage>
        <taxon>Eukaryota</taxon>
        <taxon>Fungi</taxon>
        <taxon>Dikarya</taxon>
        <taxon>Ascomycota</taxon>
        <taxon>Pezizomycotina</taxon>
        <taxon>Dothideomycetes</taxon>
        <taxon>Pleosporomycetidae</taxon>
        <taxon>Pleosporales</taxon>
        <taxon>Massarineae</taxon>
        <taxon>Lentitheciaceae</taxon>
        <taxon>Lentithecium</taxon>
    </lineage>
</organism>
<evidence type="ECO:0000313" key="3">
    <source>
        <dbReference type="Proteomes" id="UP000799291"/>
    </source>
</evidence>
<reference evidence="2" key="1">
    <citation type="journal article" date="2020" name="Stud. Mycol.">
        <title>101 Dothideomycetes genomes: a test case for predicting lifestyles and emergence of pathogens.</title>
        <authorList>
            <person name="Haridas S."/>
            <person name="Albert R."/>
            <person name="Binder M."/>
            <person name="Bloem J."/>
            <person name="Labutti K."/>
            <person name="Salamov A."/>
            <person name="Andreopoulos B."/>
            <person name="Baker S."/>
            <person name="Barry K."/>
            <person name="Bills G."/>
            <person name="Bluhm B."/>
            <person name="Cannon C."/>
            <person name="Castanera R."/>
            <person name="Culley D."/>
            <person name="Daum C."/>
            <person name="Ezra D."/>
            <person name="Gonzalez J."/>
            <person name="Henrissat B."/>
            <person name="Kuo A."/>
            <person name="Liang C."/>
            <person name="Lipzen A."/>
            <person name="Lutzoni F."/>
            <person name="Magnuson J."/>
            <person name="Mondo S."/>
            <person name="Nolan M."/>
            <person name="Ohm R."/>
            <person name="Pangilinan J."/>
            <person name="Park H.-J."/>
            <person name="Ramirez L."/>
            <person name="Alfaro M."/>
            <person name="Sun H."/>
            <person name="Tritt A."/>
            <person name="Yoshinaga Y."/>
            <person name="Zwiers L.-H."/>
            <person name="Turgeon B."/>
            <person name="Goodwin S."/>
            <person name="Spatafora J."/>
            <person name="Crous P."/>
            <person name="Grigoriev I."/>
        </authorList>
    </citation>
    <scope>NUCLEOTIDE SEQUENCE</scope>
    <source>
        <strain evidence="2">CBS 122367</strain>
    </source>
</reference>
<dbReference type="PANTHER" id="PTHR24148">
    <property type="entry name" value="ANKYRIN REPEAT DOMAIN-CONTAINING PROTEIN 39 HOMOLOG-RELATED"/>
    <property type="match status" value="1"/>
</dbReference>
<dbReference type="EMBL" id="MU005581">
    <property type="protein sequence ID" value="KAF2684624.1"/>
    <property type="molecule type" value="Genomic_DNA"/>
</dbReference>
<proteinExistence type="predicted"/>
<dbReference type="Proteomes" id="UP000799291">
    <property type="component" value="Unassembled WGS sequence"/>
</dbReference>
<dbReference type="OrthoDB" id="2157530at2759"/>
<keyword evidence="3" id="KW-1185">Reference proteome</keyword>
<feature type="domain" description="Heterokaryon incompatibility" evidence="1">
    <location>
        <begin position="51"/>
        <end position="193"/>
    </location>
</feature>
<gene>
    <name evidence="2" type="ORF">K458DRAFT_302712</name>
</gene>
<dbReference type="Pfam" id="PF06985">
    <property type="entry name" value="HET"/>
    <property type="match status" value="1"/>
</dbReference>
<name>A0A6G1J274_9PLEO</name>
<dbReference type="PANTHER" id="PTHR24148:SF77">
    <property type="entry name" value="HETEROKARYON INCOMPATIBILITY DOMAIN-CONTAINING PROTEIN"/>
    <property type="match status" value="1"/>
</dbReference>
<sequence>MQTERESSPRIHRCLSFDFEFRLVILLPSPDFESQIECRLEHAILGQCQPYEALSYVWGKPEFTQPILLDSQEFTITPNLESALRHLRRQGEERTLWIDAICINQEDLAERREQVGYMRRIYSHCSSDICWLGAEDAQFTRGMEIIRTLQGFNIKQIDSLGWGSDEWDQVHGYAINRLLSYCSIWTRVWVMQEIACSPRVILTCGTETLDWSLVEAMLDGGQYYTDAFHMSFSHSVRSPLTESLSRAKFITTQREIMAKIQEGEESRLLDVLARFRHTVSTDPRDKVYGLLGLVSDTLGVEADYTKSVVETYVGVTLALINSSANLDILCQCPWKRLHMDRQSEGLPNWVPDFSSREDGRYLFAQRGIYSPGRPTCSVPCKFRESGTILVNGFFLGRLRASKGIHISETSAPWEKVFQVTIRDWYQKNLGSVPPQYHTGENQVQAFWRTLVADCKGYPQQRLTPDDIAHDHMRIQELLSPDKEESPLTRAIVSRMQSYKILAKLIRQERWRFFISVNGLFVLALEEASEGDVLVVLDGAKTPMVLRPMRKDVDGNVLYQPISGAYVHGFMDGEVLELEHKFEEQAFRLI</sequence>
<accession>A0A6G1J274</accession>
<protein>
    <submittedName>
        <fullName evidence="2">HET-domain-containing protein</fullName>
    </submittedName>
</protein>
<dbReference type="InterPro" id="IPR010730">
    <property type="entry name" value="HET"/>
</dbReference>
<dbReference type="InterPro" id="IPR052895">
    <property type="entry name" value="HetReg/Transcr_Mod"/>
</dbReference>